<evidence type="ECO:0000259" key="9">
    <source>
        <dbReference type="PROSITE" id="PS51873"/>
    </source>
</evidence>
<feature type="compositionally biased region" description="Low complexity" evidence="8">
    <location>
        <begin position="523"/>
        <end position="536"/>
    </location>
</feature>
<feature type="domain" description="RING-type" evidence="9">
    <location>
        <begin position="260"/>
        <end position="488"/>
    </location>
</feature>
<feature type="compositionally biased region" description="Basic and acidic residues" evidence="8">
    <location>
        <begin position="503"/>
        <end position="522"/>
    </location>
</feature>
<evidence type="ECO:0000256" key="5">
    <source>
        <dbReference type="ARBA" id="ARBA00022771"/>
    </source>
</evidence>
<dbReference type="InterPro" id="IPR051628">
    <property type="entry name" value="LUBAC_E3_Ligases"/>
</dbReference>
<evidence type="ECO:0000256" key="1">
    <source>
        <dbReference type="ARBA" id="ARBA00004906"/>
    </source>
</evidence>
<organism evidence="10 11">
    <name type="scientific">Tilletia walkeri</name>
    <dbReference type="NCBI Taxonomy" id="117179"/>
    <lineage>
        <taxon>Eukaryota</taxon>
        <taxon>Fungi</taxon>
        <taxon>Dikarya</taxon>
        <taxon>Basidiomycota</taxon>
        <taxon>Ustilaginomycotina</taxon>
        <taxon>Exobasidiomycetes</taxon>
        <taxon>Tilletiales</taxon>
        <taxon>Tilletiaceae</taxon>
        <taxon>Tilletia</taxon>
    </lineage>
</organism>
<dbReference type="InterPro" id="IPR047545">
    <property type="entry name" value="BRcat_RBR_RNF216"/>
</dbReference>
<dbReference type="CDD" id="cd16630">
    <property type="entry name" value="RING-HC_RBR_RNF216"/>
    <property type="match status" value="1"/>
</dbReference>
<comment type="pathway">
    <text evidence="1">Protein modification; protein ubiquitination.</text>
</comment>
<dbReference type="PANTHER" id="PTHR22770:SF47">
    <property type="entry name" value="E3 UBIQUITIN-PROTEIN LIGASE RNF216"/>
    <property type="match status" value="1"/>
</dbReference>
<keyword evidence="11" id="KW-1185">Reference proteome</keyword>
<dbReference type="CDD" id="cd20339">
    <property type="entry name" value="BRcat_RBR_RNF216"/>
    <property type="match status" value="1"/>
</dbReference>
<feature type="region of interest" description="Disordered" evidence="8">
    <location>
        <begin position="503"/>
        <end position="537"/>
    </location>
</feature>
<dbReference type="Gene3D" id="3.30.40.10">
    <property type="entry name" value="Zinc/RING finger domain, C3HC4 (zinc finger)"/>
    <property type="match status" value="1"/>
</dbReference>
<dbReference type="InterPro" id="IPR013083">
    <property type="entry name" value="Znf_RING/FYVE/PHD"/>
</dbReference>
<dbReference type="PANTHER" id="PTHR22770">
    <property type="entry name" value="UBIQUITIN CONJUGATING ENZYME 7 INTERACTING PROTEIN-RELATED"/>
    <property type="match status" value="1"/>
</dbReference>
<feature type="compositionally biased region" description="Basic and acidic residues" evidence="8">
    <location>
        <begin position="699"/>
        <end position="711"/>
    </location>
</feature>
<dbReference type="Proteomes" id="UP000078113">
    <property type="component" value="Unassembled WGS sequence"/>
</dbReference>
<feature type="compositionally biased region" description="Low complexity" evidence="8">
    <location>
        <begin position="7"/>
        <end position="21"/>
    </location>
</feature>
<dbReference type="SMART" id="SM00647">
    <property type="entry name" value="IBR"/>
    <property type="match status" value="2"/>
</dbReference>
<dbReference type="SUPFAM" id="SSF57850">
    <property type="entry name" value="RING/U-box"/>
    <property type="match status" value="1"/>
</dbReference>
<dbReference type="InterPro" id="IPR002867">
    <property type="entry name" value="IBR_dom"/>
</dbReference>
<keyword evidence="2" id="KW-0808">Transferase</keyword>
<feature type="region of interest" description="Disordered" evidence="8">
    <location>
        <begin position="1"/>
        <end position="119"/>
    </location>
</feature>
<dbReference type="Pfam" id="PF26200">
    <property type="entry name" value="Rcat_RNF216"/>
    <property type="match status" value="1"/>
</dbReference>
<evidence type="ECO:0000313" key="10">
    <source>
        <dbReference type="EMBL" id="KAE8270875.1"/>
    </source>
</evidence>
<feature type="compositionally biased region" description="Low complexity" evidence="8">
    <location>
        <begin position="745"/>
        <end position="787"/>
    </location>
</feature>
<feature type="compositionally biased region" description="Low complexity" evidence="8">
    <location>
        <begin position="685"/>
        <end position="698"/>
    </location>
</feature>
<evidence type="ECO:0000256" key="8">
    <source>
        <dbReference type="SAM" id="MobiDB-lite"/>
    </source>
</evidence>
<reference evidence="10" key="2">
    <citation type="journal article" date="2019" name="IMA Fungus">
        <title>Genome sequencing and comparison of five Tilletia species to identify candidate genes for the detection of regulated species infecting wheat.</title>
        <authorList>
            <person name="Nguyen H.D.T."/>
            <person name="Sultana T."/>
            <person name="Kesanakurti P."/>
            <person name="Hambleton S."/>
        </authorList>
    </citation>
    <scope>NUCLEOTIDE SEQUENCE</scope>
    <source>
        <strain evidence="10">DAOMC 236422</strain>
    </source>
</reference>
<name>A0A8X7NEC2_9BASI</name>
<feature type="compositionally biased region" description="Basic and acidic residues" evidence="8">
    <location>
        <begin position="96"/>
        <end position="107"/>
    </location>
</feature>
<feature type="compositionally biased region" description="Low complexity" evidence="8">
    <location>
        <begin position="612"/>
        <end position="628"/>
    </location>
</feature>
<keyword evidence="7" id="KW-0862">Zinc</keyword>
<feature type="region of interest" description="Disordered" evidence="8">
    <location>
        <begin position="685"/>
        <end position="801"/>
    </location>
</feature>
<feature type="region of interest" description="Disordered" evidence="8">
    <location>
        <begin position="172"/>
        <end position="238"/>
    </location>
</feature>
<evidence type="ECO:0000256" key="4">
    <source>
        <dbReference type="ARBA" id="ARBA00022737"/>
    </source>
</evidence>
<proteinExistence type="predicted"/>
<evidence type="ECO:0000256" key="2">
    <source>
        <dbReference type="ARBA" id="ARBA00022679"/>
    </source>
</evidence>
<dbReference type="EMBL" id="LWDG02000034">
    <property type="protein sequence ID" value="KAE8270875.1"/>
    <property type="molecule type" value="Genomic_DNA"/>
</dbReference>
<evidence type="ECO:0000313" key="11">
    <source>
        <dbReference type="Proteomes" id="UP000078113"/>
    </source>
</evidence>
<evidence type="ECO:0000256" key="3">
    <source>
        <dbReference type="ARBA" id="ARBA00022723"/>
    </source>
</evidence>
<dbReference type="GO" id="GO:0016740">
    <property type="term" value="F:transferase activity"/>
    <property type="evidence" value="ECO:0007669"/>
    <property type="project" value="UniProtKB-KW"/>
</dbReference>
<evidence type="ECO:0000256" key="6">
    <source>
        <dbReference type="ARBA" id="ARBA00022786"/>
    </source>
</evidence>
<dbReference type="InterPro" id="IPR044066">
    <property type="entry name" value="TRIAD_supradom"/>
</dbReference>
<dbReference type="InterPro" id="IPR047544">
    <property type="entry name" value="RING-HC_RBR_RNF216"/>
</dbReference>
<protein>
    <recommendedName>
        <fullName evidence="9">RING-type domain-containing protein</fullName>
    </recommendedName>
</protein>
<dbReference type="InterPro" id="IPR047546">
    <property type="entry name" value="Rcat_RBR_RNF216"/>
</dbReference>
<keyword evidence="4" id="KW-0677">Repeat</keyword>
<feature type="compositionally biased region" description="Basic residues" evidence="8">
    <location>
        <begin position="67"/>
        <end position="76"/>
    </location>
</feature>
<comment type="caution">
    <text evidence="10">The sequence shown here is derived from an EMBL/GenBank/DDBJ whole genome shotgun (WGS) entry which is preliminary data.</text>
</comment>
<accession>A0A8X7NEC2</accession>
<dbReference type="GO" id="GO:0008270">
    <property type="term" value="F:zinc ion binding"/>
    <property type="evidence" value="ECO:0007669"/>
    <property type="project" value="UniProtKB-KW"/>
</dbReference>
<reference evidence="10" key="1">
    <citation type="submission" date="2016-04" db="EMBL/GenBank/DDBJ databases">
        <authorList>
            <person name="Nguyen H.D."/>
            <person name="Samba Siva P."/>
            <person name="Cullis J."/>
            <person name="Levesque C.A."/>
            <person name="Hambleton S."/>
        </authorList>
    </citation>
    <scope>NUCLEOTIDE SEQUENCE</scope>
    <source>
        <strain evidence="10">DAOMC 236422</strain>
    </source>
</reference>
<keyword evidence="3" id="KW-0479">Metal-binding</keyword>
<feature type="compositionally biased region" description="Polar residues" evidence="8">
    <location>
        <begin position="205"/>
        <end position="215"/>
    </location>
</feature>
<dbReference type="CDD" id="cd20353">
    <property type="entry name" value="Rcat_RBR_RNF216"/>
    <property type="match status" value="1"/>
</dbReference>
<dbReference type="AlphaFoldDB" id="A0A8X7NEC2"/>
<feature type="compositionally biased region" description="Basic and acidic residues" evidence="8">
    <location>
        <begin position="788"/>
        <end position="801"/>
    </location>
</feature>
<dbReference type="PROSITE" id="PS51873">
    <property type="entry name" value="TRIAD"/>
    <property type="match status" value="1"/>
</dbReference>
<evidence type="ECO:0000256" key="7">
    <source>
        <dbReference type="ARBA" id="ARBA00022833"/>
    </source>
</evidence>
<keyword evidence="5" id="KW-0863">Zinc-finger</keyword>
<dbReference type="Gene3D" id="1.20.120.1750">
    <property type="match status" value="1"/>
</dbReference>
<feature type="region of interest" description="Disordered" evidence="8">
    <location>
        <begin position="604"/>
        <end position="628"/>
    </location>
</feature>
<keyword evidence="6" id="KW-0833">Ubl conjugation pathway</keyword>
<sequence length="801" mass="86502">MALCVNAPAASSSIAGPSGSRAGKRALRSTAARRNNPPPPPPAARSPIKLHEVIEISSDEDEDRRPRPPPRSRRRSHSSDDDDDDFEITSSNIDLSKSKEKEKEKQPESPAEDAEEKQLQRTLRHVLNIFPDLNRAYGKELLKELAAQHSLPVHRCTRVTIEKLLDLEATRADGYPRAPPGTLPGGSNVGDASAMSSDMEEDDSFYSTGADTSADGSRKRKGKEREVANDEDGPQQKRARMSIDYADFVGGGAPLSDGPSGIECPVCCEEDIAWSNLIQCPEGHLFCIDCCRRQAEGLLGVRKCDLKCMDFDGCDFSFSTREVKRFLSEKSFELYEKIKQEQEISQAGIESLESCPFCPYSVDMGDVPDELLFKCLNDGCRKISCRFCKEPDHRPQTCAELAHSKISDPLHKGEEALSAALMRFCPKCKAAIVKDVAVQGCNKMRCNCGTLMCYVCRKDITKEGYSHFDQNPHDYRLPKDKAKCKLWEDTASRHRKELEAVRKQLGKDAPPESPADKDKDKAAAAGQRDAAGNAVAGPAPRFYPALGHLRALWGGRDPAPAPAPAPAAAPVGPPLAPRIAVQGGFGRMPGMALPAPQLLNRAPPRAPPRAPAAPVRHPAIPGPDPIGAARQRRASAVIAAERALAAARLERAGINQALHRADKKERKQERERRAEQERLIAAALAALPPAARAPPALDARAEARRRSDARMRLNRLAEGPAPAPAPAAEPAQASGSHRRKDKAPAARPAQPVASSSRLRASSSASSTVSAGAASNAATAGSSSSSAESRARRAEARAKRRK</sequence>
<gene>
    <name evidence="10" type="ORF">A4X09_0g1446</name>
</gene>